<dbReference type="FunFam" id="3.90.950.10:FF:000001">
    <property type="entry name" value="dITP/XTP pyrophosphatase"/>
    <property type="match status" value="1"/>
</dbReference>
<dbReference type="GO" id="GO:0009117">
    <property type="term" value="P:nucleotide metabolic process"/>
    <property type="evidence" value="ECO:0007669"/>
    <property type="project" value="UniProtKB-KW"/>
</dbReference>
<dbReference type="GO" id="GO:0017111">
    <property type="term" value="F:ribonucleoside triphosphate phosphatase activity"/>
    <property type="evidence" value="ECO:0007669"/>
    <property type="project" value="InterPro"/>
</dbReference>
<dbReference type="GO" id="GO:0046872">
    <property type="term" value="F:metal ion binding"/>
    <property type="evidence" value="ECO:0007669"/>
    <property type="project" value="UniProtKB-KW"/>
</dbReference>
<comment type="subunit">
    <text evidence="2 10">Homodimer.</text>
</comment>
<feature type="binding site" evidence="10">
    <location>
        <begin position="7"/>
        <end position="12"/>
    </location>
    <ligand>
        <name>substrate</name>
    </ligand>
</feature>
<accession>A0A3B7MVQ6</accession>
<keyword evidence="6 10" id="KW-0460">Magnesium</keyword>
<evidence type="ECO:0000256" key="2">
    <source>
        <dbReference type="ARBA" id="ARBA00011738"/>
    </source>
</evidence>
<evidence type="ECO:0000256" key="4">
    <source>
        <dbReference type="ARBA" id="ARBA00022741"/>
    </source>
</evidence>
<evidence type="ECO:0000256" key="9">
    <source>
        <dbReference type="ARBA" id="ARBA00052017"/>
    </source>
</evidence>
<evidence type="ECO:0000256" key="7">
    <source>
        <dbReference type="ARBA" id="ARBA00023080"/>
    </source>
</evidence>
<feature type="binding site" evidence="10">
    <location>
        <begin position="148"/>
        <end position="151"/>
    </location>
    <ligand>
        <name>substrate</name>
    </ligand>
</feature>
<comment type="similarity">
    <text evidence="1 10 11">Belongs to the HAM1 NTPase family.</text>
</comment>
<dbReference type="InterPro" id="IPR002637">
    <property type="entry name" value="RdgB/HAM1"/>
</dbReference>
<keyword evidence="4 10" id="KW-0547">Nucleotide-binding</keyword>
<evidence type="ECO:0000256" key="1">
    <source>
        <dbReference type="ARBA" id="ARBA00008023"/>
    </source>
</evidence>
<comment type="cofactor">
    <cofactor evidence="10">
        <name>Mg(2+)</name>
        <dbReference type="ChEBI" id="CHEBI:18420"/>
    </cofactor>
    <text evidence="10">Binds 1 Mg(2+) ion per subunit.</text>
</comment>
<name>A0A3B7MVQ6_9BACT</name>
<dbReference type="GO" id="GO:0035870">
    <property type="term" value="F:dITP diphosphatase activity"/>
    <property type="evidence" value="ECO:0007669"/>
    <property type="project" value="UniProtKB-UniRule"/>
</dbReference>
<dbReference type="AlphaFoldDB" id="A0A3B7MVQ6"/>
<feature type="active site" description="Proton acceptor" evidence="10">
    <location>
        <position position="68"/>
    </location>
</feature>
<feature type="binding site" evidence="10">
    <location>
        <position position="171"/>
    </location>
    <ligand>
        <name>substrate</name>
    </ligand>
</feature>
<comment type="function">
    <text evidence="10">Pyrophosphatase that catalyzes the hydrolysis of nucleoside triphosphates to their monophosphate derivatives, with a high preference for the non-canonical purine nucleotides XTP (xanthosine triphosphate), dITP (deoxyinosine triphosphate) and ITP. Seems to function as a house-cleaning enzyme that removes non-canonical purine nucleotides from the nucleotide pool, thus preventing their incorporation into DNA/RNA and avoiding chromosomal lesions.</text>
</comment>
<evidence type="ECO:0000313" key="12">
    <source>
        <dbReference type="EMBL" id="AXY78652.1"/>
    </source>
</evidence>
<comment type="catalytic activity">
    <reaction evidence="10">
        <text>ITP + H2O = IMP + diphosphate + H(+)</text>
        <dbReference type="Rhea" id="RHEA:29399"/>
        <dbReference type="ChEBI" id="CHEBI:15377"/>
        <dbReference type="ChEBI" id="CHEBI:15378"/>
        <dbReference type="ChEBI" id="CHEBI:33019"/>
        <dbReference type="ChEBI" id="CHEBI:58053"/>
        <dbReference type="ChEBI" id="CHEBI:61402"/>
        <dbReference type="EC" id="3.6.1.66"/>
    </reaction>
</comment>
<keyword evidence="5 10" id="KW-0378">Hydrolase</keyword>
<evidence type="ECO:0000313" key="13">
    <source>
        <dbReference type="Proteomes" id="UP000263900"/>
    </source>
</evidence>
<keyword evidence="7 10" id="KW-0546">Nucleotide metabolism</keyword>
<dbReference type="PANTHER" id="PTHR11067:SF9">
    <property type="entry name" value="INOSINE TRIPHOSPHATE PYROPHOSPHATASE"/>
    <property type="match status" value="1"/>
</dbReference>
<dbReference type="InterPro" id="IPR020922">
    <property type="entry name" value="dITP/XTP_pyrophosphatase"/>
</dbReference>
<dbReference type="OrthoDB" id="9807456at2"/>
<dbReference type="Pfam" id="PF01725">
    <property type="entry name" value="Ham1p_like"/>
    <property type="match status" value="1"/>
</dbReference>
<feature type="binding site" evidence="10">
    <location>
        <position position="69"/>
    </location>
    <ligand>
        <name>substrate</name>
    </ligand>
</feature>
<proteinExistence type="inferred from homology"/>
<evidence type="ECO:0000256" key="6">
    <source>
        <dbReference type="ARBA" id="ARBA00022842"/>
    </source>
</evidence>
<dbReference type="GO" id="GO:0000166">
    <property type="term" value="F:nucleotide binding"/>
    <property type="evidence" value="ECO:0007669"/>
    <property type="project" value="UniProtKB-KW"/>
</dbReference>
<evidence type="ECO:0000256" key="10">
    <source>
        <dbReference type="HAMAP-Rule" id="MF_01405"/>
    </source>
</evidence>
<dbReference type="EMBL" id="CP032157">
    <property type="protein sequence ID" value="AXY78652.1"/>
    <property type="molecule type" value="Genomic_DNA"/>
</dbReference>
<evidence type="ECO:0000256" key="8">
    <source>
        <dbReference type="ARBA" id="ARBA00051875"/>
    </source>
</evidence>
<keyword evidence="3 10" id="KW-0479">Metal-binding</keyword>
<dbReference type="InterPro" id="IPR029001">
    <property type="entry name" value="ITPase-like_fam"/>
</dbReference>
<dbReference type="NCBIfam" id="TIGR00042">
    <property type="entry name" value="RdgB/HAM1 family non-canonical purine NTP pyrophosphatase"/>
    <property type="match status" value="1"/>
</dbReference>
<comment type="catalytic activity">
    <reaction evidence="8 10">
        <text>dITP + H2O = dIMP + diphosphate + H(+)</text>
        <dbReference type="Rhea" id="RHEA:28342"/>
        <dbReference type="ChEBI" id="CHEBI:15377"/>
        <dbReference type="ChEBI" id="CHEBI:15378"/>
        <dbReference type="ChEBI" id="CHEBI:33019"/>
        <dbReference type="ChEBI" id="CHEBI:61194"/>
        <dbReference type="ChEBI" id="CHEBI:61382"/>
        <dbReference type="EC" id="3.6.1.66"/>
    </reaction>
</comment>
<keyword evidence="13" id="KW-1185">Reference proteome</keyword>
<dbReference type="PANTHER" id="PTHR11067">
    <property type="entry name" value="INOSINE TRIPHOSPHATE PYROPHOSPHATASE/HAM1 PROTEIN"/>
    <property type="match status" value="1"/>
</dbReference>
<comment type="catalytic activity">
    <reaction evidence="9 10">
        <text>XTP + H2O = XMP + diphosphate + H(+)</text>
        <dbReference type="Rhea" id="RHEA:28610"/>
        <dbReference type="ChEBI" id="CHEBI:15377"/>
        <dbReference type="ChEBI" id="CHEBI:15378"/>
        <dbReference type="ChEBI" id="CHEBI:33019"/>
        <dbReference type="ChEBI" id="CHEBI:57464"/>
        <dbReference type="ChEBI" id="CHEBI:61314"/>
        <dbReference type="EC" id="3.6.1.66"/>
    </reaction>
</comment>
<reference evidence="12 13" key="1">
    <citation type="submission" date="2018-09" db="EMBL/GenBank/DDBJ databases">
        <title>Genome sequencing of strain 6GH32-13.</title>
        <authorList>
            <person name="Weon H.-Y."/>
            <person name="Heo J."/>
            <person name="Kwon S.-W."/>
        </authorList>
    </citation>
    <scope>NUCLEOTIDE SEQUENCE [LARGE SCALE GENOMIC DNA]</scope>
    <source>
        <strain evidence="12 13">5GH32-13</strain>
    </source>
</reference>
<dbReference type="EC" id="3.6.1.66" evidence="10"/>
<gene>
    <name evidence="12" type="primary">rdgB</name>
    <name evidence="12" type="ORF">D3H65_14720</name>
</gene>
<protein>
    <recommendedName>
        <fullName evidence="10">dITP/XTP pyrophosphatase</fullName>
        <ecNumber evidence="10">3.6.1.66</ecNumber>
    </recommendedName>
    <alternativeName>
        <fullName evidence="10">Non-canonical purine NTP pyrophosphatase</fullName>
    </alternativeName>
    <alternativeName>
        <fullName evidence="10">Non-standard purine NTP pyrophosphatase</fullName>
    </alternativeName>
    <alternativeName>
        <fullName evidence="10">Nucleoside-triphosphate diphosphatase</fullName>
    </alternativeName>
    <alternativeName>
        <fullName evidence="10">Nucleoside-triphosphate pyrophosphatase</fullName>
        <shortName evidence="10">NTPase</shortName>
    </alternativeName>
</protein>
<organism evidence="12 13">
    <name type="scientific">Paraflavitalea soli</name>
    <dbReference type="NCBI Taxonomy" id="2315862"/>
    <lineage>
        <taxon>Bacteria</taxon>
        <taxon>Pseudomonadati</taxon>
        <taxon>Bacteroidota</taxon>
        <taxon>Chitinophagia</taxon>
        <taxon>Chitinophagales</taxon>
        <taxon>Chitinophagaceae</taxon>
        <taxon>Paraflavitalea</taxon>
    </lineage>
</organism>
<dbReference type="Gene3D" id="3.90.950.10">
    <property type="match status" value="1"/>
</dbReference>
<feature type="binding site" evidence="10">
    <location>
        <begin position="176"/>
        <end position="177"/>
    </location>
    <ligand>
        <name>substrate</name>
    </ligand>
</feature>
<dbReference type="CDD" id="cd00515">
    <property type="entry name" value="HAM1"/>
    <property type="match status" value="1"/>
</dbReference>
<dbReference type="GO" id="GO:0005829">
    <property type="term" value="C:cytosol"/>
    <property type="evidence" value="ECO:0007669"/>
    <property type="project" value="TreeGrafter"/>
</dbReference>
<evidence type="ECO:0000256" key="3">
    <source>
        <dbReference type="ARBA" id="ARBA00022723"/>
    </source>
</evidence>
<evidence type="ECO:0000256" key="5">
    <source>
        <dbReference type="ARBA" id="ARBA00022801"/>
    </source>
</evidence>
<evidence type="ECO:0000256" key="11">
    <source>
        <dbReference type="RuleBase" id="RU003781"/>
    </source>
</evidence>
<comment type="caution">
    <text evidence="10">Lacks conserved residue(s) required for the propagation of feature annotation.</text>
</comment>
<dbReference type="HAMAP" id="MF_01405">
    <property type="entry name" value="Non_canon_purine_NTPase"/>
    <property type="match status" value="1"/>
</dbReference>
<dbReference type="GO" id="GO:0009146">
    <property type="term" value="P:purine nucleoside triphosphate catabolic process"/>
    <property type="evidence" value="ECO:0007669"/>
    <property type="project" value="UniProtKB-UniRule"/>
</dbReference>
<feature type="binding site" evidence="10">
    <location>
        <position position="68"/>
    </location>
    <ligand>
        <name>Mg(2+)</name>
        <dbReference type="ChEBI" id="CHEBI:18420"/>
    </ligand>
</feature>
<dbReference type="KEGG" id="pseg:D3H65_14720"/>
<sequence>MKLIFATNNAHKVQEIQAAIGDQIRVISLQEAGIDIDIPEPHDTLEANATEKSRTIRELTGVNCFSEDTGLEVDALHGEPGVKSARYAGEDKAFDKNIEKLLTKLGDNPNRSARFRTVISLLWEGREILFEGICDGTITGDKRGKEGFGYDPVFVPEGSTRTFAEMSLTEKGQFSHRKKAADKLVSFLQGVVQAS</sequence>
<dbReference type="GO" id="GO:0036222">
    <property type="term" value="F:XTP diphosphatase activity"/>
    <property type="evidence" value="ECO:0007669"/>
    <property type="project" value="UniProtKB-UniRule"/>
</dbReference>
<dbReference type="Proteomes" id="UP000263900">
    <property type="component" value="Chromosome"/>
</dbReference>
<dbReference type="GO" id="GO:0036220">
    <property type="term" value="F:ITP diphosphatase activity"/>
    <property type="evidence" value="ECO:0007669"/>
    <property type="project" value="UniProtKB-UniRule"/>
</dbReference>
<dbReference type="SUPFAM" id="SSF52972">
    <property type="entry name" value="ITPase-like"/>
    <property type="match status" value="1"/>
</dbReference>